<evidence type="ECO:0000256" key="1">
    <source>
        <dbReference type="SAM" id="MobiDB-lite"/>
    </source>
</evidence>
<gene>
    <name evidence="2" type="ORF">PYCCODRAFT_1214773</name>
</gene>
<feature type="region of interest" description="Disordered" evidence="1">
    <location>
        <begin position="1"/>
        <end position="43"/>
    </location>
</feature>
<dbReference type="EMBL" id="KZ084163">
    <property type="protein sequence ID" value="OSC96878.1"/>
    <property type="molecule type" value="Genomic_DNA"/>
</dbReference>
<accession>A0A1Y2I6V4</accession>
<protein>
    <submittedName>
        <fullName evidence="2">Uncharacterized protein</fullName>
    </submittedName>
</protein>
<reference evidence="2 3" key="1">
    <citation type="journal article" date="2015" name="Biotechnol. Biofuels">
        <title>Enhanced degradation of softwood versus hardwood by the white-rot fungus Pycnoporus coccineus.</title>
        <authorList>
            <person name="Couturier M."/>
            <person name="Navarro D."/>
            <person name="Chevret D."/>
            <person name="Henrissat B."/>
            <person name="Piumi F."/>
            <person name="Ruiz-Duenas F.J."/>
            <person name="Martinez A.T."/>
            <person name="Grigoriev I.V."/>
            <person name="Riley R."/>
            <person name="Lipzen A."/>
            <person name="Berrin J.G."/>
            <person name="Master E.R."/>
            <person name="Rosso M.N."/>
        </authorList>
    </citation>
    <scope>NUCLEOTIDE SEQUENCE [LARGE SCALE GENOMIC DNA]</scope>
    <source>
        <strain evidence="2 3">BRFM310</strain>
    </source>
</reference>
<organism evidence="2 3">
    <name type="scientific">Trametes coccinea (strain BRFM310)</name>
    <name type="common">Pycnoporus coccineus</name>
    <dbReference type="NCBI Taxonomy" id="1353009"/>
    <lineage>
        <taxon>Eukaryota</taxon>
        <taxon>Fungi</taxon>
        <taxon>Dikarya</taxon>
        <taxon>Basidiomycota</taxon>
        <taxon>Agaricomycotina</taxon>
        <taxon>Agaricomycetes</taxon>
        <taxon>Polyporales</taxon>
        <taxon>Polyporaceae</taxon>
        <taxon>Trametes</taxon>
    </lineage>
</organism>
<evidence type="ECO:0000313" key="3">
    <source>
        <dbReference type="Proteomes" id="UP000193067"/>
    </source>
</evidence>
<keyword evidence="3" id="KW-1185">Reference proteome</keyword>
<name>A0A1Y2I6V4_TRAC3</name>
<proteinExistence type="predicted"/>
<evidence type="ECO:0000313" key="2">
    <source>
        <dbReference type="EMBL" id="OSC96878.1"/>
    </source>
</evidence>
<dbReference type="Proteomes" id="UP000193067">
    <property type="component" value="Unassembled WGS sequence"/>
</dbReference>
<sequence length="85" mass="9466">MSHWCTANPSEALHSQLDCPTHRPATRTGDGQRVKYHRSPSPKRILLTHGQLVPARSSLHSSAYALSTRSRRVISTSHTPNRLLS</sequence>
<dbReference type="AlphaFoldDB" id="A0A1Y2I6V4"/>